<dbReference type="Proteomes" id="UP000215224">
    <property type="component" value="Chromosome"/>
</dbReference>
<dbReference type="RefSeq" id="WP_066414250.1">
    <property type="nucleotide sequence ID" value="NZ_CP018866.1"/>
</dbReference>
<reference evidence="1 2" key="1">
    <citation type="submission" date="2016-12" db="EMBL/GenBank/DDBJ databases">
        <title>The whole genome sequencing and assembly of Bacillus cohnii DSM 6307T strain.</title>
        <authorList>
            <person name="Lee Y.-J."/>
            <person name="Yi H."/>
            <person name="Bahn Y.-S."/>
            <person name="Kim J.F."/>
            <person name="Lee D.-W."/>
        </authorList>
    </citation>
    <scope>NUCLEOTIDE SEQUENCE [LARGE SCALE GENOMIC DNA]</scope>
    <source>
        <strain evidence="1 2">DSM 6307</strain>
    </source>
</reference>
<proteinExistence type="predicted"/>
<evidence type="ECO:0000313" key="1">
    <source>
        <dbReference type="EMBL" id="AST91650.1"/>
    </source>
</evidence>
<evidence type="ECO:0000313" key="2">
    <source>
        <dbReference type="Proteomes" id="UP000215224"/>
    </source>
</evidence>
<gene>
    <name evidence="1" type="ORF">BC6307_10340</name>
</gene>
<protein>
    <recommendedName>
        <fullName evidence="3">DUF2533 domain-containing protein</fullName>
    </recommendedName>
</protein>
<dbReference type="AlphaFoldDB" id="A0A223KQ69"/>
<dbReference type="EMBL" id="CP018866">
    <property type="protein sequence ID" value="AST91650.1"/>
    <property type="molecule type" value="Genomic_DNA"/>
</dbReference>
<dbReference type="InterPro" id="IPR019688">
    <property type="entry name" value="DUF2533"/>
</dbReference>
<name>A0A223KQ69_9BACI</name>
<sequence>MSVHKEISAHAKKQNEIVTTFLTLEAKREQYIDEAIQICMEGKPFSTDKINAVTEKMNHLARNGIAPQRKLVSIEMVKEYVMRLKRRES</sequence>
<dbReference type="STRING" id="1314751.GCA_001591425_01526"/>
<evidence type="ECO:0008006" key="3">
    <source>
        <dbReference type="Google" id="ProtNLM"/>
    </source>
</evidence>
<keyword evidence="2" id="KW-1185">Reference proteome</keyword>
<dbReference type="KEGG" id="bcoh:BC6307_10340"/>
<organism evidence="1 2">
    <name type="scientific">Sutcliffiella cohnii</name>
    <dbReference type="NCBI Taxonomy" id="33932"/>
    <lineage>
        <taxon>Bacteria</taxon>
        <taxon>Bacillati</taxon>
        <taxon>Bacillota</taxon>
        <taxon>Bacilli</taxon>
        <taxon>Bacillales</taxon>
        <taxon>Bacillaceae</taxon>
        <taxon>Sutcliffiella</taxon>
    </lineage>
</organism>
<dbReference type="Pfam" id="PF10752">
    <property type="entry name" value="DUF2533"/>
    <property type="match status" value="1"/>
</dbReference>
<accession>A0A223KQ69</accession>